<gene>
    <name evidence="9" type="ORF">UV41_C0065G0002</name>
</gene>
<dbReference type="GO" id="GO:0071555">
    <property type="term" value="P:cell wall organization"/>
    <property type="evidence" value="ECO:0007669"/>
    <property type="project" value="UniProtKB-UniRule"/>
</dbReference>
<dbReference type="Pfam" id="PF03734">
    <property type="entry name" value="YkuD"/>
    <property type="match status" value="1"/>
</dbReference>
<feature type="active site" description="Proton donor/acceptor" evidence="6">
    <location>
        <position position="116"/>
    </location>
</feature>
<keyword evidence="4 6" id="KW-0573">Peptidoglycan synthesis</keyword>
<evidence type="ECO:0000256" key="1">
    <source>
        <dbReference type="ARBA" id="ARBA00004752"/>
    </source>
</evidence>
<name>A0A0G1B6N9_9BACT</name>
<evidence type="ECO:0000256" key="4">
    <source>
        <dbReference type="ARBA" id="ARBA00022984"/>
    </source>
</evidence>
<dbReference type="InterPro" id="IPR050979">
    <property type="entry name" value="LD-transpeptidase"/>
</dbReference>
<dbReference type="CDD" id="cd16913">
    <property type="entry name" value="YkuD_like"/>
    <property type="match status" value="1"/>
</dbReference>
<dbReference type="EMBL" id="LCEJ01000065">
    <property type="protein sequence ID" value="KKS69070.1"/>
    <property type="molecule type" value="Genomic_DNA"/>
</dbReference>
<dbReference type="AlphaFoldDB" id="A0A0G1B6N9"/>
<proteinExistence type="predicted"/>
<dbReference type="GO" id="GO:0008360">
    <property type="term" value="P:regulation of cell shape"/>
    <property type="evidence" value="ECO:0007669"/>
    <property type="project" value="UniProtKB-UniRule"/>
</dbReference>
<evidence type="ECO:0000256" key="6">
    <source>
        <dbReference type="PROSITE-ProRule" id="PRU01373"/>
    </source>
</evidence>
<dbReference type="GO" id="GO:0018104">
    <property type="term" value="P:peptidoglycan-protein cross-linking"/>
    <property type="evidence" value="ECO:0007669"/>
    <property type="project" value="TreeGrafter"/>
</dbReference>
<comment type="pathway">
    <text evidence="1 6">Cell wall biogenesis; peptidoglycan biosynthesis.</text>
</comment>
<dbReference type="PROSITE" id="PS52029">
    <property type="entry name" value="LD_TPASE"/>
    <property type="match status" value="1"/>
</dbReference>
<dbReference type="Gene3D" id="2.40.440.10">
    <property type="entry name" value="L,D-transpeptidase catalytic domain-like"/>
    <property type="match status" value="1"/>
</dbReference>
<dbReference type="GO" id="GO:0005576">
    <property type="term" value="C:extracellular region"/>
    <property type="evidence" value="ECO:0007669"/>
    <property type="project" value="TreeGrafter"/>
</dbReference>
<dbReference type="GO" id="GO:0071972">
    <property type="term" value="F:peptidoglycan L,D-transpeptidase activity"/>
    <property type="evidence" value="ECO:0007669"/>
    <property type="project" value="TreeGrafter"/>
</dbReference>
<dbReference type="SUPFAM" id="SSF141523">
    <property type="entry name" value="L,D-transpeptidase catalytic domain-like"/>
    <property type="match status" value="1"/>
</dbReference>
<feature type="domain" description="L,D-TPase catalytic" evidence="8">
    <location>
        <begin position="30"/>
        <end position="156"/>
    </location>
</feature>
<dbReference type="InterPro" id="IPR038063">
    <property type="entry name" value="Transpep_catalytic_dom"/>
</dbReference>
<evidence type="ECO:0000313" key="9">
    <source>
        <dbReference type="EMBL" id="KKS69070.1"/>
    </source>
</evidence>
<protein>
    <submittedName>
        <fullName evidence="9">ErfK/YbiS/YcfS/YnhG family protein</fullName>
    </submittedName>
</protein>
<dbReference type="InterPro" id="IPR005490">
    <property type="entry name" value="LD_TPept_cat_dom"/>
</dbReference>
<evidence type="ECO:0000313" key="10">
    <source>
        <dbReference type="Proteomes" id="UP000034785"/>
    </source>
</evidence>
<feature type="chain" id="PRO_5002536047" evidence="7">
    <location>
        <begin position="19"/>
        <end position="162"/>
    </location>
</feature>
<evidence type="ECO:0000256" key="5">
    <source>
        <dbReference type="ARBA" id="ARBA00023316"/>
    </source>
</evidence>
<sequence length="162" mass="18637">MGKFAVFFAMVFFLSAFFAITADTTFAQEKRVEINLSEQKLQAFSGDEKVFDFVISTGKPWWPTPTGTFYPWIKLRLAGMQGGSVTYGTYYNLPNVPYVIYFGNNEVPNWRGYGLHGTYWHNNFGYPMSHGCVNLKTPDMEKLYYWMEMSTPIHIFGQTPQG</sequence>
<evidence type="ECO:0000256" key="2">
    <source>
        <dbReference type="ARBA" id="ARBA00022679"/>
    </source>
</evidence>
<accession>A0A0G1B6N9</accession>
<keyword evidence="3 6" id="KW-0133">Cell shape</keyword>
<keyword evidence="7" id="KW-0732">Signal</keyword>
<dbReference type="PANTHER" id="PTHR30582:SF2">
    <property type="entry name" value="L,D-TRANSPEPTIDASE YCIB-RELATED"/>
    <property type="match status" value="1"/>
</dbReference>
<evidence type="ECO:0000256" key="3">
    <source>
        <dbReference type="ARBA" id="ARBA00022960"/>
    </source>
</evidence>
<evidence type="ECO:0000259" key="8">
    <source>
        <dbReference type="PROSITE" id="PS52029"/>
    </source>
</evidence>
<keyword evidence="2" id="KW-0808">Transferase</keyword>
<feature type="signal peptide" evidence="7">
    <location>
        <begin position="1"/>
        <end position="18"/>
    </location>
</feature>
<dbReference type="PANTHER" id="PTHR30582">
    <property type="entry name" value="L,D-TRANSPEPTIDASE"/>
    <property type="match status" value="1"/>
</dbReference>
<dbReference type="Proteomes" id="UP000034785">
    <property type="component" value="Unassembled WGS sequence"/>
</dbReference>
<comment type="caution">
    <text evidence="9">The sequence shown here is derived from an EMBL/GenBank/DDBJ whole genome shotgun (WGS) entry which is preliminary data.</text>
</comment>
<reference evidence="9 10" key="1">
    <citation type="journal article" date="2015" name="Nature">
        <title>rRNA introns, odd ribosomes, and small enigmatic genomes across a large radiation of phyla.</title>
        <authorList>
            <person name="Brown C.T."/>
            <person name="Hug L.A."/>
            <person name="Thomas B.C."/>
            <person name="Sharon I."/>
            <person name="Castelle C.J."/>
            <person name="Singh A."/>
            <person name="Wilkins M.J."/>
            <person name="Williams K.H."/>
            <person name="Banfield J.F."/>
        </authorList>
    </citation>
    <scope>NUCLEOTIDE SEQUENCE [LARGE SCALE GENOMIC DNA]</scope>
</reference>
<dbReference type="GO" id="GO:0016740">
    <property type="term" value="F:transferase activity"/>
    <property type="evidence" value="ECO:0007669"/>
    <property type="project" value="UniProtKB-KW"/>
</dbReference>
<evidence type="ECO:0000256" key="7">
    <source>
        <dbReference type="SAM" id="SignalP"/>
    </source>
</evidence>
<dbReference type="UniPathway" id="UPA00219"/>
<feature type="active site" description="Nucleophile" evidence="6">
    <location>
        <position position="132"/>
    </location>
</feature>
<organism evidence="9 10">
    <name type="scientific">Candidatus Daviesbacteria bacterium GW2011_GWA2_42_7</name>
    <dbReference type="NCBI Taxonomy" id="1618425"/>
    <lineage>
        <taxon>Bacteria</taxon>
        <taxon>Candidatus Daviesiibacteriota</taxon>
    </lineage>
</organism>
<keyword evidence="5 6" id="KW-0961">Cell wall biogenesis/degradation</keyword>